<comment type="caution">
    <text evidence="2">The sequence shown here is derived from an EMBL/GenBank/DDBJ whole genome shotgun (WGS) entry which is preliminary data.</text>
</comment>
<protein>
    <submittedName>
        <fullName evidence="2">Uncharacterized protein</fullName>
    </submittedName>
</protein>
<proteinExistence type="predicted"/>
<name>A0ABS0FTP1_PSELU</name>
<feature type="transmembrane region" description="Helical" evidence="1">
    <location>
        <begin position="218"/>
        <end position="238"/>
    </location>
</feature>
<reference evidence="2 3" key="1">
    <citation type="submission" date="2020-10" db="EMBL/GenBank/DDBJ databases">
        <title>Genome sequences of Pseudomonas isolates.</title>
        <authorList>
            <person name="Wessels L."/>
            <person name="Reich F."/>
            <person name="Hammerl J."/>
        </authorList>
    </citation>
    <scope>NUCLEOTIDE SEQUENCE [LARGE SCALE GENOMIC DNA]</scope>
    <source>
        <strain evidence="2 3">20-MO00624-0</strain>
    </source>
</reference>
<keyword evidence="3" id="KW-1185">Reference proteome</keyword>
<keyword evidence="1" id="KW-1133">Transmembrane helix</keyword>
<dbReference type="EMBL" id="JADMCD010000022">
    <property type="protein sequence ID" value="MBF8643738.1"/>
    <property type="molecule type" value="Genomic_DNA"/>
</dbReference>
<evidence type="ECO:0000313" key="3">
    <source>
        <dbReference type="Proteomes" id="UP000626180"/>
    </source>
</evidence>
<feature type="transmembrane region" description="Helical" evidence="1">
    <location>
        <begin position="143"/>
        <end position="164"/>
    </location>
</feature>
<keyword evidence="1" id="KW-0812">Transmembrane</keyword>
<sequence>MVSCSTLKLLALGATACLGTASLAWQKYEKKDYVRSGIPRRRAMIDAARALNRGSGLLALSVLLDSGLEHYRGGFKNRAMYTPLALSSLSLLANGHGLQDETPTAHRVRNPVYLGTALTGLIGTGFHLHNVTKRPGRFSWSNLFYAAPLGAPAALVLSGVLGYYSERVRDAAEMSVPRVLGLPAGKAVAVMAAAGLLGTTAEAALLHFRGSFQNPSMYIPVTAPPLAAALLAVTAAAGPAYPRLRGLSKFWLRFTTLMGMAGVGFHALGIARNHKGWRNWKQNLQVGPPLPAPPSFTGLSLAGLAAHTLLDEEQALERYRWWT</sequence>
<organism evidence="2 3">
    <name type="scientific">Pseudomonas luteola</name>
    <dbReference type="NCBI Taxonomy" id="47886"/>
    <lineage>
        <taxon>Bacteria</taxon>
        <taxon>Pseudomonadati</taxon>
        <taxon>Pseudomonadota</taxon>
        <taxon>Gammaproteobacteria</taxon>
        <taxon>Pseudomonadales</taxon>
        <taxon>Pseudomonadaceae</taxon>
        <taxon>Pseudomonas</taxon>
    </lineage>
</organism>
<accession>A0ABS0FTP1</accession>
<feature type="transmembrane region" description="Helical" evidence="1">
    <location>
        <begin position="111"/>
        <end position="131"/>
    </location>
</feature>
<feature type="transmembrane region" description="Helical" evidence="1">
    <location>
        <begin position="250"/>
        <end position="271"/>
    </location>
</feature>
<keyword evidence="1" id="KW-0472">Membrane</keyword>
<evidence type="ECO:0000256" key="1">
    <source>
        <dbReference type="SAM" id="Phobius"/>
    </source>
</evidence>
<gene>
    <name evidence="2" type="ORF">IRZ65_24095</name>
</gene>
<dbReference type="Proteomes" id="UP000626180">
    <property type="component" value="Unassembled WGS sequence"/>
</dbReference>
<feature type="transmembrane region" description="Helical" evidence="1">
    <location>
        <begin position="184"/>
        <end position="206"/>
    </location>
</feature>
<evidence type="ECO:0000313" key="2">
    <source>
        <dbReference type="EMBL" id="MBF8643738.1"/>
    </source>
</evidence>